<feature type="region of interest" description="Disordered" evidence="1">
    <location>
        <begin position="216"/>
        <end position="266"/>
    </location>
</feature>
<dbReference type="Proteomes" id="UP000244855">
    <property type="component" value="Unassembled WGS sequence"/>
</dbReference>
<organism evidence="2 3">
    <name type="scientific">Periconia macrospinosa</name>
    <dbReference type="NCBI Taxonomy" id="97972"/>
    <lineage>
        <taxon>Eukaryota</taxon>
        <taxon>Fungi</taxon>
        <taxon>Dikarya</taxon>
        <taxon>Ascomycota</taxon>
        <taxon>Pezizomycotina</taxon>
        <taxon>Dothideomycetes</taxon>
        <taxon>Pleosporomycetidae</taxon>
        <taxon>Pleosporales</taxon>
        <taxon>Massarineae</taxon>
        <taxon>Periconiaceae</taxon>
        <taxon>Periconia</taxon>
    </lineage>
</organism>
<sequence>MRYDNWDVILFPKDSLVPIQEFRTACYTSEDDNGRTLPTLACYISSQPPSTPFRISVHSWAAPVRPSPLIESRRKPNQRVVITAQVLVDGTRLFHGFYEIGTKWPQEIVNEKRSILEPLQIRRHGPFLDFPPFPLNVLMQNACNIRDNEGKIKILLSEQLIRRTHNPADLELGVSNPIISFAFQHAPRDILEQSGIAWPIHNPLLLPSLQGFDWPPTSRASTTKTRDFAAEPAFAGTRNTDPPGRARADHSQSSQWPKVSEKDSRTNAWDTSMADMYGQNAFGPPNFFRGADGTMQKNNNQVIVTLRDDQFGQIIEAISPPKKQFGNGSVFSSTGLPPKMASFANRPSAAALARKTSYLEPNTKSENKAPHGPTQDPNLPNPYPDTTSIFTSHAYNSRADRKDSDVSMRDPSSVFSTVPVGHRSSPALVPSARDHVQSRKEGLAGVPSTLDLGQIQSLLPEMGHSKSNHEESSEGQCNTAIVADEENGFVPGHKGMSSVDSTVRLERQLFSALGEELSGFNEESLEETRTVSMGDDFGSPITKRKRQGTFGDRGYSPLSKVAKEDKNTPHLRGGV</sequence>
<gene>
    <name evidence="2" type="ORF">DM02DRAFT_49700</name>
</gene>
<dbReference type="STRING" id="97972.A0A2V1DJM7"/>
<keyword evidence="3" id="KW-1185">Reference proteome</keyword>
<name>A0A2V1DJM7_9PLEO</name>
<dbReference type="AlphaFoldDB" id="A0A2V1DJM7"/>
<proteinExistence type="predicted"/>
<feature type="region of interest" description="Disordered" evidence="1">
    <location>
        <begin position="361"/>
        <end position="433"/>
    </location>
</feature>
<evidence type="ECO:0000313" key="2">
    <source>
        <dbReference type="EMBL" id="PVH98387.1"/>
    </source>
</evidence>
<evidence type="ECO:0000256" key="1">
    <source>
        <dbReference type="SAM" id="MobiDB-lite"/>
    </source>
</evidence>
<dbReference type="EMBL" id="KZ805415">
    <property type="protein sequence ID" value="PVH98387.1"/>
    <property type="molecule type" value="Genomic_DNA"/>
</dbReference>
<protein>
    <submittedName>
        <fullName evidence="2">Uncharacterized protein</fullName>
    </submittedName>
</protein>
<feature type="compositionally biased region" description="Basic and acidic residues" evidence="1">
    <location>
        <begin position="398"/>
        <end position="408"/>
    </location>
</feature>
<reference evidence="2 3" key="1">
    <citation type="journal article" date="2018" name="Sci. Rep.">
        <title>Comparative genomics provides insights into the lifestyle and reveals functional heterogeneity of dark septate endophytic fungi.</title>
        <authorList>
            <person name="Knapp D.G."/>
            <person name="Nemeth J.B."/>
            <person name="Barry K."/>
            <person name="Hainaut M."/>
            <person name="Henrissat B."/>
            <person name="Johnson J."/>
            <person name="Kuo A."/>
            <person name="Lim J.H.P."/>
            <person name="Lipzen A."/>
            <person name="Nolan M."/>
            <person name="Ohm R.A."/>
            <person name="Tamas L."/>
            <person name="Grigoriev I.V."/>
            <person name="Spatafora J.W."/>
            <person name="Nagy L.G."/>
            <person name="Kovacs G.M."/>
        </authorList>
    </citation>
    <scope>NUCLEOTIDE SEQUENCE [LARGE SCALE GENOMIC DNA]</scope>
    <source>
        <strain evidence="2 3">DSE2036</strain>
    </source>
</reference>
<feature type="compositionally biased region" description="Polar residues" evidence="1">
    <location>
        <begin position="384"/>
        <end position="395"/>
    </location>
</feature>
<dbReference type="OrthoDB" id="5417628at2759"/>
<feature type="region of interest" description="Disordered" evidence="1">
    <location>
        <begin position="524"/>
        <end position="575"/>
    </location>
</feature>
<evidence type="ECO:0000313" key="3">
    <source>
        <dbReference type="Proteomes" id="UP000244855"/>
    </source>
</evidence>
<accession>A0A2V1DJM7</accession>